<evidence type="ECO:0000313" key="4">
    <source>
        <dbReference type="Proteomes" id="UP001201163"/>
    </source>
</evidence>
<feature type="domain" description="Smr" evidence="2">
    <location>
        <begin position="58"/>
        <end position="134"/>
    </location>
</feature>
<proteinExistence type="predicted"/>
<accession>A0AAD4QD61</accession>
<dbReference type="InterPro" id="IPR053020">
    <property type="entry name" value="Smr_domain_protein"/>
</dbReference>
<gene>
    <name evidence="3" type="ORF">EDB92DRAFT_1864394</name>
</gene>
<feature type="region of interest" description="Disordered" evidence="1">
    <location>
        <begin position="1"/>
        <end position="36"/>
    </location>
</feature>
<dbReference type="SMART" id="SM00463">
    <property type="entry name" value="SMR"/>
    <property type="match status" value="1"/>
</dbReference>
<evidence type="ECO:0000313" key="3">
    <source>
        <dbReference type="EMBL" id="KAH8990545.1"/>
    </source>
</evidence>
<dbReference type="EMBL" id="JAKELL010000030">
    <property type="protein sequence ID" value="KAH8990545.1"/>
    <property type="molecule type" value="Genomic_DNA"/>
</dbReference>
<name>A0AAD4QD61_9AGAM</name>
<dbReference type="InterPro" id="IPR036063">
    <property type="entry name" value="Smr_dom_sf"/>
</dbReference>
<evidence type="ECO:0000256" key="1">
    <source>
        <dbReference type="SAM" id="MobiDB-lite"/>
    </source>
</evidence>
<dbReference type="Pfam" id="PF01713">
    <property type="entry name" value="Smr"/>
    <property type="match status" value="1"/>
</dbReference>
<dbReference type="Proteomes" id="UP001201163">
    <property type="component" value="Unassembled WGS sequence"/>
</dbReference>
<dbReference type="InterPro" id="IPR013899">
    <property type="entry name" value="DUF1771"/>
</dbReference>
<feature type="compositionally biased region" description="Basic and acidic residues" evidence="1">
    <location>
        <begin position="14"/>
        <end position="34"/>
    </location>
</feature>
<dbReference type="InterPro" id="IPR002625">
    <property type="entry name" value="Smr_dom"/>
</dbReference>
<reference evidence="3" key="1">
    <citation type="submission" date="2022-01" db="EMBL/GenBank/DDBJ databases">
        <title>Comparative genomics reveals a dynamic genome evolution in the ectomycorrhizal milk-cap (Lactarius) mushrooms.</title>
        <authorList>
            <consortium name="DOE Joint Genome Institute"/>
            <person name="Lebreton A."/>
            <person name="Tang N."/>
            <person name="Kuo A."/>
            <person name="LaButti K."/>
            <person name="Drula E."/>
            <person name="Barry K."/>
            <person name="Clum A."/>
            <person name="Lipzen A."/>
            <person name="Mousain D."/>
            <person name="Ng V."/>
            <person name="Wang R."/>
            <person name="Wang X."/>
            <person name="Dai Y."/>
            <person name="Henrissat B."/>
            <person name="Grigoriev I.V."/>
            <person name="Guerin-Laguette A."/>
            <person name="Yu F."/>
            <person name="Martin F.M."/>
        </authorList>
    </citation>
    <scope>NUCLEOTIDE SEQUENCE</scope>
    <source>
        <strain evidence="3">QP</strain>
    </source>
</reference>
<dbReference type="SUPFAM" id="SSF160443">
    <property type="entry name" value="SMR domain-like"/>
    <property type="match status" value="1"/>
</dbReference>
<dbReference type="Pfam" id="PF08590">
    <property type="entry name" value="DUF1771"/>
    <property type="match status" value="1"/>
</dbReference>
<dbReference type="AlphaFoldDB" id="A0AAD4QD61"/>
<dbReference type="PROSITE" id="PS50828">
    <property type="entry name" value="SMR"/>
    <property type="match status" value="1"/>
</dbReference>
<keyword evidence="4" id="KW-1185">Reference proteome</keyword>
<dbReference type="Gene3D" id="3.30.1370.110">
    <property type="match status" value="1"/>
</dbReference>
<sequence>MTEAYSRAKSAQRIGDRSAAQEHRQRGDAHKSEMEELDEQAAKIIFRENNKDRDDGKVDLHGLYVAEAVRFANEQLRSARLKRDDVVYFIVGKGLHSDAGGAKIRPALEDLCTEQRLDHSLDPNNAGVLVVRLD</sequence>
<dbReference type="PANTHER" id="PTHR47417">
    <property type="entry name" value="SMR DOMAIN-CONTAINING PROTEIN YPL199C"/>
    <property type="match status" value="1"/>
</dbReference>
<protein>
    <recommendedName>
        <fullName evidence="2">Smr domain-containing protein</fullName>
    </recommendedName>
</protein>
<organism evidence="3 4">
    <name type="scientific">Lactarius akahatsu</name>
    <dbReference type="NCBI Taxonomy" id="416441"/>
    <lineage>
        <taxon>Eukaryota</taxon>
        <taxon>Fungi</taxon>
        <taxon>Dikarya</taxon>
        <taxon>Basidiomycota</taxon>
        <taxon>Agaricomycotina</taxon>
        <taxon>Agaricomycetes</taxon>
        <taxon>Russulales</taxon>
        <taxon>Russulaceae</taxon>
        <taxon>Lactarius</taxon>
    </lineage>
</organism>
<comment type="caution">
    <text evidence="3">The sequence shown here is derived from an EMBL/GenBank/DDBJ whole genome shotgun (WGS) entry which is preliminary data.</text>
</comment>
<dbReference type="PANTHER" id="PTHR47417:SF1">
    <property type="entry name" value="SMR DOMAIN-CONTAINING PROTEIN YPL199C"/>
    <property type="match status" value="1"/>
</dbReference>
<evidence type="ECO:0000259" key="2">
    <source>
        <dbReference type="PROSITE" id="PS50828"/>
    </source>
</evidence>